<dbReference type="PROSITE" id="PS50887">
    <property type="entry name" value="GGDEF"/>
    <property type="match status" value="1"/>
</dbReference>
<dbReference type="CDD" id="cd01948">
    <property type="entry name" value="EAL"/>
    <property type="match status" value="1"/>
</dbReference>
<dbReference type="Pfam" id="PF00563">
    <property type="entry name" value="EAL"/>
    <property type="match status" value="1"/>
</dbReference>
<dbReference type="Proteomes" id="UP000184038">
    <property type="component" value="Unassembled WGS sequence"/>
</dbReference>
<evidence type="ECO:0000313" key="4">
    <source>
        <dbReference type="Proteomes" id="UP000184038"/>
    </source>
</evidence>
<gene>
    <name evidence="3" type="ORF">SAMN02746066_02553</name>
</gene>
<dbReference type="SUPFAM" id="SSF141868">
    <property type="entry name" value="EAL domain-like"/>
    <property type="match status" value="1"/>
</dbReference>
<dbReference type="InterPro" id="IPR029787">
    <property type="entry name" value="Nucleotide_cyclase"/>
</dbReference>
<dbReference type="PROSITE" id="PS50883">
    <property type="entry name" value="EAL"/>
    <property type="match status" value="1"/>
</dbReference>
<dbReference type="InterPro" id="IPR050706">
    <property type="entry name" value="Cyclic-di-GMP_PDE-like"/>
</dbReference>
<accession>A0A1M7K1W1</accession>
<dbReference type="STRING" id="1120996.SAMN02746066_02553"/>
<dbReference type="EMBL" id="FRCP01000012">
    <property type="protein sequence ID" value="SHM59248.1"/>
    <property type="molecule type" value="Genomic_DNA"/>
</dbReference>
<protein>
    <submittedName>
        <fullName evidence="3">Diguanylate cyclase (GGDEF) domain-containing protein</fullName>
    </submittedName>
</protein>
<dbReference type="OrthoDB" id="9805474at2"/>
<dbReference type="SMART" id="SM00267">
    <property type="entry name" value="GGDEF"/>
    <property type="match status" value="1"/>
</dbReference>
<dbReference type="RefSeq" id="WP_084139234.1">
    <property type="nucleotide sequence ID" value="NZ_FRCP01000012.1"/>
</dbReference>
<keyword evidence="4" id="KW-1185">Reference proteome</keyword>
<dbReference type="SUPFAM" id="SSF55073">
    <property type="entry name" value="Nucleotide cyclase"/>
    <property type="match status" value="1"/>
</dbReference>
<dbReference type="SMART" id="SM00052">
    <property type="entry name" value="EAL"/>
    <property type="match status" value="1"/>
</dbReference>
<dbReference type="AlphaFoldDB" id="A0A1M7K1W1"/>
<proteinExistence type="predicted"/>
<evidence type="ECO:0000313" key="3">
    <source>
        <dbReference type="EMBL" id="SHM59248.1"/>
    </source>
</evidence>
<dbReference type="InterPro" id="IPR035919">
    <property type="entry name" value="EAL_sf"/>
</dbReference>
<name>A0A1M7K1W1_9FIRM</name>
<sequence length="585" mass="67506">MIKAKIQSIRKTPPTYVNLILSVTRGGVVLQADNELYDLIGFNKEQFETDFQSNLIHFVKEDQKEAFCKALQTYRRALFECNSLMNNAKTDWLLLIGYPCEGLKEEDSIYATLLNLNSERLINHYLSQRETVGAREAIDEELFEEIMIQEIENNLPSKEKSYKCDRITGLPNELLFFEVAKKIMKREPEKKYAIVYTDINYFGFVNKMYGYLEGNRLLAYFAAMMKRERNVVKEATRLSADNFVFLITYDTEDAVTEQICTLNEEFSNQCYQERIGVKLILSSGVALLEEDTPIRSAIDNANIARKSVKGNPLITSCGLFTNEMQQKIQWETYVNQHMEAALNNKEFSVYYQPKISLETECIVGAEALVRWIVADGEVISPIRFIPIFEMNGFIERVDFFVYEEVCRFLKERLDRKQKVVPISVNVSGSHLTNPYFVQNVISLVKRYEIPTHLIELELTESVCIENSKVAIDMVKQFRENGFLVSIDDFGSGFSSLNLLKDMETDIIKLDRQFFREGEMHKEEQIIITSIVNMAKKLNMKVISEGVETRAQSEFLKGIMCDMAQGYFFAKPMPLDSFEAELLQNT</sequence>
<dbReference type="PANTHER" id="PTHR33121">
    <property type="entry name" value="CYCLIC DI-GMP PHOSPHODIESTERASE PDEF"/>
    <property type="match status" value="1"/>
</dbReference>
<dbReference type="Gene3D" id="3.20.20.450">
    <property type="entry name" value="EAL domain"/>
    <property type="match status" value="1"/>
</dbReference>
<dbReference type="InterPro" id="IPR001633">
    <property type="entry name" value="EAL_dom"/>
</dbReference>
<feature type="domain" description="GGDEF" evidence="2">
    <location>
        <begin position="190"/>
        <end position="322"/>
    </location>
</feature>
<dbReference type="InterPro" id="IPR000160">
    <property type="entry name" value="GGDEF_dom"/>
</dbReference>
<reference evidence="3 4" key="1">
    <citation type="submission" date="2016-11" db="EMBL/GenBank/DDBJ databases">
        <authorList>
            <person name="Jaros S."/>
            <person name="Januszkiewicz K."/>
            <person name="Wedrychowicz H."/>
        </authorList>
    </citation>
    <scope>NUCLEOTIDE SEQUENCE [LARGE SCALE GENOMIC DNA]</scope>
    <source>
        <strain evidence="3 4">DSM 15930</strain>
    </source>
</reference>
<feature type="domain" description="EAL" evidence="1">
    <location>
        <begin position="331"/>
        <end position="585"/>
    </location>
</feature>
<dbReference type="GO" id="GO:0071111">
    <property type="term" value="F:cyclic-guanylate-specific phosphodiesterase activity"/>
    <property type="evidence" value="ECO:0007669"/>
    <property type="project" value="InterPro"/>
</dbReference>
<dbReference type="PANTHER" id="PTHR33121:SF70">
    <property type="entry name" value="SIGNALING PROTEIN YKOW"/>
    <property type="match status" value="1"/>
</dbReference>
<organism evidence="3 4">
    <name type="scientific">Anaerosporobacter mobilis DSM 15930</name>
    <dbReference type="NCBI Taxonomy" id="1120996"/>
    <lineage>
        <taxon>Bacteria</taxon>
        <taxon>Bacillati</taxon>
        <taxon>Bacillota</taxon>
        <taxon>Clostridia</taxon>
        <taxon>Lachnospirales</taxon>
        <taxon>Lachnospiraceae</taxon>
        <taxon>Anaerosporobacter</taxon>
    </lineage>
</organism>
<dbReference type="Gene3D" id="3.30.70.270">
    <property type="match status" value="1"/>
</dbReference>
<evidence type="ECO:0000259" key="2">
    <source>
        <dbReference type="PROSITE" id="PS50887"/>
    </source>
</evidence>
<evidence type="ECO:0000259" key="1">
    <source>
        <dbReference type="PROSITE" id="PS50883"/>
    </source>
</evidence>
<dbReference type="InterPro" id="IPR043128">
    <property type="entry name" value="Rev_trsase/Diguanyl_cyclase"/>
</dbReference>
<dbReference type="Pfam" id="PF00990">
    <property type="entry name" value="GGDEF"/>
    <property type="match status" value="1"/>
</dbReference>